<keyword evidence="6 7" id="KW-0961">Cell wall biogenesis/degradation</keyword>
<keyword evidence="4 7" id="KW-0573">Peptidoglycan synthesis</keyword>
<dbReference type="PROSITE" id="PS52029">
    <property type="entry name" value="LD_TPASE"/>
    <property type="match status" value="1"/>
</dbReference>
<evidence type="ECO:0000313" key="12">
    <source>
        <dbReference type="Proteomes" id="UP001241092"/>
    </source>
</evidence>
<evidence type="ECO:0000256" key="1">
    <source>
        <dbReference type="ARBA" id="ARBA00004752"/>
    </source>
</evidence>
<dbReference type="EMBL" id="AP022567">
    <property type="protein sequence ID" value="BBX33300.1"/>
    <property type="molecule type" value="Genomic_DNA"/>
</dbReference>
<dbReference type="Proteomes" id="UP001241092">
    <property type="component" value="Chromosome"/>
</dbReference>
<evidence type="ECO:0000313" key="9">
    <source>
        <dbReference type="EMBL" id="BBX33300.1"/>
    </source>
</evidence>
<evidence type="ECO:0000256" key="7">
    <source>
        <dbReference type="PROSITE-ProRule" id="PRU01373"/>
    </source>
</evidence>
<feature type="active site" description="Nucleophile" evidence="7">
    <location>
        <position position="243"/>
    </location>
</feature>
<evidence type="ECO:0000256" key="6">
    <source>
        <dbReference type="ARBA" id="ARBA00023316"/>
    </source>
</evidence>
<keyword evidence="11" id="KW-1185">Reference proteome</keyword>
<evidence type="ECO:0000313" key="10">
    <source>
        <dbReference type="EMBL" id="BDY28103.1"/>
    </source>
</evidence>
<sequence length="268" mass="28235">MRAVVQGVLALVVVSMAVFGGTAGVDPTAVSLPIGKAVESIAPAQGAVVGVGHPVVVTFARPVANRTAAERSLAVKSDPARTGKYEWLESNVVQWVPDQYWPAHSTVSLSVSNRPTQFQTGPAVVGVADISDHTFTVTIDGVAEGAPIPLPAPHHLPHLGEDGVLLASMGRPEYPTPVGNYTVLEKDRSVIMDSSSVGVPVDADDGYRLEVDYAVRITRRGIYVHSAPWAVASMGLENTSHGCISLIPAAAEWYFNTVNVGDPVIVQE</sequence>
<accession>A0AAI8TST6</accession>
<dbReference type="EMBL" id="AP027452">
    <property type="protein sequence ID" value="BDY28103.1"/>
    <property type="molecule type" value="Genomic_DNA"/>
</dbReference>
<dbReference type="GO" id="GO:0008360">
    <property type="term" value="P:regulation of cell shape"/>
    <property type="evidence" value="ECO:0007669"/>
    <property type="project" value="UniProtKB-UniRule"/>
</dbReference>
<dbReference type="InterPro" id="IPR050979">
    <property type="entry name" value="LD-transpeptidase"/>
</dbReference>
<reference evidence="9" key="2">
    <citation type="submission" date="2020-02" db="EMBL/GenBank/DDBJ databases">
        <authorList>
            <person name="Matsumoto Y."/>
            <person name="Motooka D."/>
            <person name="Nakamura S."/>
        </authorList>
    </citation>
    <scope>NUCLEOTIDE SEQUENCE</scope>
    <source>
        <strain evidence="9">JCM 12375</strain>
    </source>
</reference>
<gene>
    <name evidence="10" type="ORF">hbim_02033</name>
    <name evidence="9" type="ORF">MMAGJ_25820</name>
</gene>
<evidence type="ECO:0000259" key="8">
    <source>
        <dbReference type="PROSITE" id="PS52029"/>
    </source>
</evidence>
<reference evidence="9 11" key="1">
    <citation type="journal article" date="2019" name="Emerg. Microbes Infect.">
        <title>Comprehensive subspecies identification of 175 nontuberculous mycobacteria species based on 7547 genomic profiles.</title>
        <authorList>
            <person name="Matsumoto Y."/>
            <person name="Kinjo T."/>
            <person name="Motooka D."/>
            <person name="Nabeya D."/>
            <person name="Jung N."/>
            <person name="Uechi K."/>
            <person name="Horii T."/>
            <person name="Iida T."/>
            <person name="Fujita J."/>
            <person name="Nakamura S."/>
        </authorList>
    </citation>
    <scope>NUCLEOTIDE SEQUENCE [LARGE SCALE GENOMIC DNA]</scope>
    <source>
        <strain evidence="9 11">JCM 12375</strain>
    </source>
</reference>
<reference evidence="10" key="3">
    <citation type="submission" date="2023-03" db="EMBL/GenBank/DDBJ databases">
        <title>Draft genome sequence of a Mycolicibacterium mageritense strain H4_3_1 isolated from a hybrid biological-inorganic system reactor.</title>
        <authorList>
            <person name="Feng X."/>
            <person name="Kazama D."/>
            <person name="Sato K."/>
            <person name="Kobayashi H."/>
        </authorList>
    </citation>
    <scope>NUCLEOTIDE SEQUENCE</scope>
    <source>
        <strain evidence="10">H4_3_1</strain>
    </source>
</reference>
<feature type="active site" description="Proton donor/acceptor" evidence="7">
    <location>
        <position position="225"/>
    </location>
</feature>
<dbReference type="GO" id="GO:0005576">
    <property type="term" value="C:extracellular region"/>
    <property type="evidence" value="ECO:0007669"/>
    <property type="project" value="TreeGrafter"/>
</dbReference>
<dbReference type="Pfam" id="PF03734">
    <property type="entry name" value="YkuD"/>
    <property type="match status" value="1"/>
</dbReference>
<dbReference type="Pfam" id="PF17964">
    <property type="entry name" value="Big_10"/>
    <property type="match status" value="1"/>
</dbReference>
<evidence type="ECO:0000313" key="11">
    <source>
        <dbReference type="Proteomes" id="UP000465622"/>
    </source>
</evidence>
<name>A0AAI8TST6_MYCME</name>
<dbReference type="InterPro" id="IPR038063">
    <property type="entry name" value="Transpep_catalytic_dom"/>
</dbReference>
<comment type="pathway">
    <text evidence="1 7">Cell wall biogenesis; peptidoglycan biosynthesis.</text>
</comment>
<dbReference type="GO" id="GO:0071555">
    <property type="term" value="P:cell wall organization"/>
    <property type="evidence" value="ECO:0007669"/>
    <property type="project" value="UniProtKB-UniRule"/>
</dbReference>
<dbReference type="Gene3D" id="2.60.40.3710">
    <property type="match status" value="1"/>
</dbReference>
<dbReference type="PANTHER" id="PTHR30582:SF2">
    <property type="entry name" value="L,D-TRANSPEPTIDASE YCIB-RELATED"/>
    <property type="match status" value="1"/>
</dbReference>
<evidence type="ECO:0000256" key="3">
    <source>
        <dbReference type="ARBA" id="ARBA00022960"/>
    </source>
</evidence>
<dbReference type="Gene3D" id="2.40.440.10">
    <property type="entry name" value="L,D-transpeptidase catalytic domain-like"/>
    <property type="match status" value="1"/>
</dbReference>
<proteinExistence type="predicted"/>
<dbReference type="GO" id="GO:0071972">
    <property type="term" value="F:peptidoglycan L,D-transpeptidase activity"/>
    <property type="evidence" value="ECO:0007669"/>
    <property type="project" value="TreeGrafter"/>
</dbReference>
<evidence type="ECO:0000256" key="2">
    <source>
        <dbReference type="ARBA" id="ARBA00022679"/>
    </source>
</evidence>
<dbReference type="AlphaFoldDB" id="A0AAI8TST6"/>
<organism evidence="10 12">
    <name type="scientific">Mycolicibacterium mageritense</name>
    <name type="common">Mycobacterium mageritense</name>
    <dbReference type="NCBI Taxonomy" id="53462"/>
    <lineage>
        <taxon>Bacteria</taxon>
        <taxon>Bacillati</taxon>
        <taxon>Actinomycetota</taxon>
        <taxon>Actinomycetes</taxon>
        <taxon>Mycobacteriales</taxon>
        <taxon>Mycobacteriaceae</taxon>
        <taxon>Mycolicibacterium</taxon>
    </lineage>
</organism>
<dbReference type="CDD" id="cd16913">
    <property type="entry name" value="YkuD_like"/>
    <property type="match status" value="1"/>
</dbReference>
<dbReference type="InterPro" id="IPR005490">
    <property type="entry name" value="LD_TPept_cat_dom"/>
</dbReference>
<keyword evidence="2 10" id="KW-0808">Transferase</keyword>
<dbReference type="EC" id="2.3.2.-" evidence="10"/>
<dbReference type="PANTHER" id="PTHR30582">
    <property type="entry name" value="L,D-TRANSPEPTIDASE"/>
    <property type="match status" value="1"/>
</dbReference>
<dbReference type="InterPro" id="IPR041280">
    <property type="entry name" value="Big_10"/>
</dbReference>
<dbReference type="RefSeq" id="WP_036430708.1">
    <property type="nucleotide sequence ID" value="NZ_AP022567.1"/>
</dbReference>
<evidence type="ECO:0000256" key="5">
    <source>
        <dbReference type="ARBA" id="ARBA00023315"/>
    </source>
</evidence>
<dbReference type="GO" id="GO:0018104">
    <property type="term" value="P:peptidoglycan-protein cross-linking"/>
    <property type="evidence" value="ECO:0007669"/>
    <property type="project" value="TreeGrafter"/>
</dbReference>
<evidence type="ECO:0000256" key="4">
    <source>
        <dbReference type="ARBA" id="ARBA00022984"/>
    </source>
</evidence>
<feature type="domain" description="L,D-TPase catalytic" evidence="8">
    <location>
        <begin position="135"/>
        <end position="267"/>
    </location>
</feature>
<dbReference type="Proteomes" id="UP000465622">
    <property type="component" value="Chromosome"/>
</dbReference>
<dbReference type="SUPFAM" id="SSF141523">
    <property type="entry name" value="L,D-transpeptidase catalytic domain-like"/>
    <property type="match status" value="1"/>
</dbReference>
<dbReference type="GO" id="GO:0016746">
    <property type="term" value="F:acyltransferase activity"/>
    <property type="evidence" value="ECO:0007669"/>
    <property type="project" value="UniProtKB-KW"/>
</dbReference>
<keyword evidence="3 7" id="KW-0133">Cell shape</keyword>
<protein>
    <submittedName>
        <fullName evidence="10">L,D-transpeptidase 3</fullName>
        <ecNumber evidence="10">2.3.2.-</ecNumber>
    </submittedName>
</protein>
<keyword evidence="5 10" id="KW-0012">Acyltransferase</keyword>